<dbReference type="EMBL" id="HACG01011968">
    <property type="protein sequence ID" value="CEK58833.1"/>
    <property type="molecule type" value="Transcribed_RNA"/>
</dbReference>
<feature type="compositionally biased region" description="Basic and acidic residues" evidence="1">
    <location>
        <begin position="147"/>
        <end position="156"/>
    </location>
</feature>
<dbReference type="GO" id="GO:0006357">
    <property type="term" value="P:regulation of transcription by RNA polymerase II"/>
    <property type="evidence" value="ECO:0007669"/>
    <property type="project" value="TreeGrafter"/>
</dbReference>
<dbReference type="AlphaFoldDB" id="A0A0B6YRI2"/>
<dbReference type="GO" id="GO:0005634">
    <property type="term" value="C:nucleus"/>
    <property type="evidence" value="ECO:0007669"/>
    <property type="project" value="TreeGrafter"/>
</dbReference>
<sequence length="191" mass="20681">VRSVGVDVRSVGVLTEPDALGPCEPGTLVGLEGIVWKETDNGLLVVNVTWRGKTYVGTLMDATRYAWAPPRPNGCESPVSDFESRAPKGRGKRNCRNSVQSNERIPEGRRLRKGRRGTVNSSSSNFTAPPSPAKSDVSTSNIKRKAKPNDIDNDKSKRSRSCSRGVTGTESPTPDGYIVCPEPNCHKNTNT</sequence>
<feature type="non-terminal residue" evidence="2">
    <location>
        <position position="1"/>
    </location>
</feature>
<name>A0A0B6YRI2_9EUPU</name>
<gene>
    <name evidence="2" type="primary">ORF34338</name>
</gene>
<organism evidence="2">
    <name type="scientific">Arion vulgaris</name>
    <dbReference type="NCBI Taxonomy" id="1028688"/>
    <lineage>
        <taxon>Eukaryota</taxon>
        <taxon>Metazoa</taxon>
        <taxon>Spiralia</taxon>
        <taxon>Lophotrochozoa</taxon>
        <taxon>Mollusca</taxon>
        <taxon>Gastropoda</taxon>
        <taxon>Heterobranchia</taxon>
        <taxon>Euthyneura</taxon>
        <taxon>Panpulmonata</taxon>
        <taxon>Eupulmonata</taxon>
        <taxon>Stylommatophora</taxon>
        <taxon>Helicina</taxon>
        <taxon>Arionoidea</taxon>
        <taxon>Arionidae</taxon>
        <taxon>Arion</taxon>
    </lineage>
</organism>
<feature type="region of interest" description="Disordered" evidence="1">
    <location>
        <begin position="69"/>
        <end position="191"/>
    </location>
</feature>
<reference evidence="2" key="1">
    <citation type="submission" date="2014-12" db="EMBL/GenBank/DDBJ databases">
        <title>Insight into the proteome of Arion vulgaris.</title>
        <authorList>
            <person name="Aradska J."/>
            <person name="Bulat T."/>
            <person name="Smidak R."/>
            <person name="Sarate P."/>
            <person name="Gangsoo J."/>
            <person name="Sialana F."/>
            <person name="Bilban M."/>
            <person name="Lubec G."/>
        </authorList>
    </citation>
    <scope>NUCLEOTIDE SEQUENCE</scope>
    <source>
        <tissue evidence="2">Skin</tissue>
    </source>
</reference>
<evidence type="ECO:0000313" key="2">
    <source>
        <dbReference type="EMBL" id="CEK58833.1"/>
    </source>
</evidence>
<dbReference type="InterPro" id="IPR040010">
    <property type="entry name" value="ZN608/ZN609"/>
</dbReference>
<proteinExistence type="predicted"/>
<dbReference type="PANTHER" id="PTHR21564:SF5">
    <property type="entry name" value="SCRIBBLER, ISOFORM J"/>
    <property type="match status" value="1"/>
</dbReference>
<feature type="compositionally biased region" description="Polar residues" evidence="1">
    <location>
        <begin position="162"/>
        <end position="172"/>
    </location>
</feature>
<protein>
    <submittedName>
        <fullName evidence="2">Uncharacterized protein</fullName>
    </submittedName>
</protein>
<accession>A0A0B6YRI2</accession>
<evidence type="ECO:0000256" key="1">
    <source>
        <dbReference type="SAM" id="MobiDB-lite"/>
    </source>
</evidence>
<feature type="compositionally biased region" description="Polar residues" evidence="1">
    <location>
        <begin position="118"/>
        <end position="128"/>
    </location>
</feature>
<dbReference type="PANTHER" id="PTHR21564">
    <property type="entry name" value="BRAKELESS PROTEIN"/>
    <property type="match status" value="1"/>
</dbReference>